<feature type="compositionally biased region" description="Basic residues" evidence="1">
    <location>
        <begin position="422"/>
        <end position="434"/>
    </location>
</feature>
<dbReference type="RefSeq" id="WP_173165040.1">
    <property type="nucleotide sequence ID" value="NZ_AP022871.1"/>
</dbReference>
<dbReference type="EMBL" id="AP022871">
    <property type="protein sequence ID" value="BCB91719.1"/>
    <property type="molecule type" value="Genomic_DNA"/>
</dbReference>
<proteinExistence type="predicted"/>
<dbReference type="PANTHER" id="PTHR37836:SF2">
    <property type="entry name" value="DUF4038 DOMAIN-CONTAINING PROTEIN"/>
    <property type="match status" value="1"/>
</dbReference>
<evidence type="ECO:0000313" key="4">
    <source>
        <dbReference type="Proteomes" id="UP000503011"/>
    </source>
</evidence>
<dbReference type="InterPro" id="IPR017853">
    <property type="entry name" value="GH"/>
</dbReference>
<dbReference type="Gene3D" id="3.20.20.80">
    <property type="entry name" value="Glycosidases"/>
    <property type="match status" value="1"/>
</dbReference>
<feature type="region of interest" description="Disordered" evidence="1">
    <location>
        <begin position="472"/>
        <end position="522"/>
    </location>
</feature>
<keyword evidence="4" id="KW-1185">Reference proteome</keyword>
<gene>
    <name evidence="3" type="ORF">Psuf_090320</name>
</gene>
<dbReference type="SUPFAM" id="SSF51445">
    <property type="entry name" value="(Trans)glycosidases"/>
    <property type="match status" value="1"/>
</dbReference>
<organism evidence="3 4">
    <name type="scientific">Phytohabitans suffuscus</name>
    <dbReference type="NCBI Taxonomy" id="624315"/>
    <lineage>
        <taxon>Bacteria</taxon>
        <taxon>Bacillati</taxon>
        <taxon>Actinomycetota</taxon>
        <taxon>Actinomycetes</taxon>
        <taxon>Micromonosporales</taxon>
        <taxon>Micromonosporaceae</taxon>
    </lineage>
</organism>
<evidence type="ECO:0000313" key="3">
    <source>
        <dbReference type="EMBL" id="BCB91719.1"/>
    </source>
</evidence>
<evidence type="ECO:0000259" key="2">
    <source>
        <dbReference type="Pfam" id="PF13204"/>
    </source>
</evidence>
<evidence type="ECO:0000256" key="1">
    <source>
        <dbReference type="SAM" id="MobiDB-lite"/>
    </source>
</evidence>
<reference evidence="3 4" key="1">
    <citation type="submission" date="2020-03" db="EMBL/GenBank/DDBJ databases">
        <title>Whole genome shotgun sequence of Phytohabitans suffuscus NBRC 105367.</title>
        <authorList>
            <person name="Komaki H."/>
            <person name="Tamura T."/>
        </authorList>
    </citation>
    <scope>NUCLEOTIDE SEQUENCE [LARGE SCALE GENOMIC DNA]</scope>
    <source>
        <strain evidence="3 4">NBRC 105367</strain>
    </source>
</reference>
<feature type="compositionally biased region" description="Low complexity" evidence="1">
    <location>
        <begin position="436"/>
        <end position="457"/>
    </location>
</feature>
<dbReference type="KEGG" id="psuu:Psuf_090320"/>
<dbReference type="Proteomes" id="UP000503011">
    <property type="component" value="Chromosome"/>
</dbReference>
<feature type="compositionally biased region" description="Basic residues" evidence="1">
    <location>
        <begin position="390"/>
        <end position="402"/>
    </location>
</feature>
<dbReference type="PANTHER" id="PTHR37836">
    <property type="entry name" value="LMO1036 PROTEIN"/>
    <property type="match status" value="1"/>
</dbReference>
<feature type="region of interest" description="Disordered" evidence="1">
    <location>
        <begin position="376"/>
        <end position="457"/>
    </location>
</feature>
<dbReference type="AlphaFoldDB" id="A0A6F8Z066"/>
<accession>A0A6F8Z066</accession>
<reference evidence="3 4" key="2">
    <citation type="submission" date="2020-03" db="EMBL/GenBank/DDBJ databases">
        <authorList>
            <person name="Ichikawa N."/>
            <person name="Kimura A."/>
            <person name="Kitahashi Y."/>
            <person name="Uohara A."/>
        </authorList>
    </citation>
    <scope>NUCLEOTIDE SEQUENCE [LARGE SCALE GENOMIC DNA]</scope>
    <source>
        <strain evidence="3 4">NBRC 105367</strain>
    </source>
</reference>
<protein>
    <recommendedName>
        <fullName evidence="2">Apiosidase-like catalytic domain-containing protein</fullName>
    </recommendedName>
</protein>
<feature type="domain" description="Apiosidase-like catalytic" evidence="2">
    <location>
        <begin position="88"/>
        <end position="376"/>
    </location>
</feature>
<dbReference type="InterPro" id="IPR025277">
    <property type="entry name" value="Apiosidase-like_cat_dom"/>
</dbReference>
<name>A0A6F8Z066_9ACTN</name>
<sequence length="522" mass="55273">MDFNALGVVQALGGGADPAADPGTCRVTTPGGATVDVPAFTGADGRLRARVRHTAPGTYEFAFDGGTTTAVEVTGPPPARRDLTVRPGERILRDEAGEPFLWVADTWWYAFSERASGADFAALVELRRDQGFTVVQLVAGLYPETTAFTAQAATGGRWSWTPDLGHPDPLWWDAAEERLAAVVSAGLTPAVVGAWSYYLLDLGDERIRRHWREIVARWAALPVVWCVCGEVGLPHYDELGADDLPERVADLVARWSAIGAGLRALDPYRRPVTYHPCPAFRHLTTLDAVGEKAEVDLVWMQTGHADRGSVAQSLRALDRALAAEPPLPVVNSEVCYEGIAAGSPATLQRMLFWSHVLGGAAGHTYGAQGIWAFARGRPTTPATSGARSTGPRRRGCPARRRPGSAGACWPGCAGGSTGRGRAAWHRPRPGRARSCRTAPAPRPSGSSTSPPTACATPPSASRWSCAPSCSASWAPARGASTWSTRAPARSSPPTARGWTRPGSGSCPAPTSPPPFPRSRTGC</sequence>
<dbReference type="Pfam" id="PF13204">
    <property type="entry name" value="Apiosidase"/>
    <property type="match status" value="1"/>
</dbReference>